<keyword evidence="2" id="KW-1185">Reference proteome</keyword>
<dbReference type="EMBL" id="VDMD01000043">
    <property type="protein sequence ID" value="TRM57741.1"/>
    <property type="molecule type" value="Genomic_DNA"/>
</dbReference>
<gene>
    <name evidence="1" type="ORF">BD626DRAFT_207305</name>
</gene>
<protein>
    <recommendedName>
        <fullName evidence="3">BTB domain-containing protein</fullName>
    </recommendedName>
</protein>
<dbReference type="Proteomes" id="UP000320762">
    <property type="component" value="Unassembled WGS sequence"/>
</dbReference>
<evidence type="ECO:0008006" key="3">
    <source>
        <dbReference type="Google" id="ProtNLM"/>
    </source>
</evidence>
<proteinExistence type="predicted"/>
<comment type="caution">
    <text evidence="1">The sequence shown here is derived from an EMBL/GenBank/DDBJ whole genome shotgun (WGS) entry which is preliminary data.</text>
</comment>
<evidence type="ECO:0000313" key="1">
    <source>
        <dbReference type="EMBL" id="TRM57741.1"/>
    </source>
</evidence>
<organism evidence="1 2">
    <name type="scientific">Schizophyllum amplum</name>
    <dbReference type="NCBI Taxonomy" id="97359"/>
    <lineage>
        <taxon>Eukaryota</taxon>
        <taxon>Fungi</taxon>
        <taxon>Dikarya</taxon>
        <taxon>Basidiomycota</taxon>
        <taxon>Agaricomycotina</taxon>
        <taxon>Agaricomycetes</taxon>
        <taxon>Agaricomycetidae</taxon>
        <taxon>Agaricales</taxon>
        <taxon>Schizophyllaceae</taxon>
        <taxon>Schizophyllum</taxon>
    </lineage>
</organism>
<reference evidence="1 2" key="1">
    <citation type="journal article" date="2019" name="New Phytol.">
        <title>Comparative genomics reveals unique wood-decay strategies and fruiting body development in the Schizophyllaceae.</title>
        <authorList>
            <person name="Almasi E."/>
            <person name="Sahu N."/>
            <person name="Krizsan K."/>
            <person name="Balint B."/>
            <person name="Kovacs G.M."/>
            <person name="Kiss B."/>
            <person name="Cseklye J."/>
            <person name="Drula E."/>
            <person name="Henrissat B."/>
            <person name="Nagy I."/>
            <person name="Chovatia M."/>
            <person name="Adam C."/>
            <person name="LaButti K."/>
            <person name="Lipzen A."/>
            <person name="Riley R."/>
            <person name="Grigoriev I.V."/>
            <person name="Nagy L.G."/>
        </authorList>
    </citation>
    <scope>NUCLEOTIDE SEQUENCE [LARGE SCALE GENOMIC DNA]</scope>
    <source>
        <strain evidence="1 2">NL-1724</strain>
    </source>
</reference>
<evidence type="ECO:0000313" key="2">
    <source>
        <dbReference type="Proteomes" id="UP000320762"/>
    </source>
</evidence>
<accession>A0A550BYV5</accession>
<sequence length="173" mass="19401">MATGARAEAFPFSSVTLALDETAPVDEEEKTLELLFSFVHLDEHVRLEDVDFPLLARLAEAAEKYQVYSCRVACCFNMRAQHKAHSAEVMAYAARHGHDDILNLAAPYSRELPFTSPCPPATSTLHRLDSVSRRISKHRQYDNCGIPNPPRQRLRRHAGLLLRGLQCSSTQDA</sequence>
<dbReference type="AlphaFoldDB" id="A0A550BYV5"/>
<dbReference type="OrthoDB" id="3184970at2759"/>
<name>A0A550BYV5_9AGAR</name>